<feature type="non-terminal residue" evidence="11">
    <location>
        <position position="262"/>
    </location>
</feature>
<gene>
    <name evidence="11" type="primary">MAP3KA4-1</name>
    <name evidence="11" type="ORF">SELMODRAFT_55695</name>
</gene>
<accession>D8RLQ2</accession>
<dbReference type="Gramene" id="EFJ26963">
    <property type="protein sequence ID" value="EFJ26963"/>
    <property type="gene ID" value="SELMODRAFT_55695"/>
</dbReference>
<dbReference type="SUPFAM" id="SSF56112">
    <property type="entry name" value="Protein kinase-like (PK-like)"/>
    <property type="match status" value="1"/>
</dbReference>
<dbReference type="PROSITE" id="PS50011">
    <property type="entry name" value="PROTEIN_KINASE_DOM"/>
    <property type="match status" value="1"/>
</dbReference>
<keyword evidence="4 9" id="KW-0547">Nucleotide-binding</keyword>
<keyword evidence="6 9" id="KW-0067">ATP-binding</keyword>
<keyword evidence="5" id="KW-0418">Kinase</keyword>
<dbReference type="PANTHER" id="PTHR48016">
    <property type="entry name" value="MAP KINASE KINASE KINASE SSK2-RELATED-RELATED"/>
    <property type="match status" value="1"/>
</dbReference>
<evidence type="ECO:0000256" key="3">
    <source>
        <dbReference type="ARBA" id="ARBA00022679"/>
    </source>
</evidence>
<evidence type="ECO:0000256" key="7">
    <source>
        <dbReference type="ARBA" id="ARBA00047559"/>
    </source>
</evidence>
<dbReference type="eggNOG" id="KOG0198">
    <property type="taxonomic scope" value="Eukaryota"/>
</dbReference>
<proteinExistence type="inferred from homology"/>
<keyword evidence="3" id="KW-0808">Transferase</keyword>
<dbReference type="SMART" id="SM00220">
    <property type="entry name" value="S_TKc"/>
    <property type="match status" value="1"/>
</dbReference>
<feature type="non-terminal residue" evidence="11">
    <location>
        <position position="1"/>
    </location>
</feature>
<evidence type="ECO:0000259" key="10">
    <source>
        <dbReference type="PROSITE" id="PS50011"/>
    </source>
</evidence>
<evidence type="ECO:0000256" key="4">
    <source>
        <dbReference type="ARBA" id="ARBA00022741"/>
    </source>
</evidence>
<dbReference type="GO" id="GO:0004709">
    <property type="term" value="F:MAP kinase kinase kinase activity"/>
    <property type="evidence" value="ECO:0000318"/>
    <property type="project" value="GO_Central"/>
</dbReference>
<feature type="domain" description="Protein kinase" evidence="10">
    <location>
        <begin position="1"/>
        <end position="262"/>
    </location>
</feature>
<evidence type="ECO:0000256" key="1">
    <source>
        <dbReference type="ARBA" id="ARBA00006529"/>
    </source>
</evidence>
<dbReference type="InterPro" id="IPR000719">
    <property type="entry name" value="Prot_kinase_dom"/>
</dbReference>
<dbReference type="OMA" id="CTGSVYW"/>
<evidence type="ECO:0000256" key="2">
    <source>
        <dbReference type="ARBA" id="ARBA00012406"/>
    </source>
</evidence>
<dbReference type="GO" id="GO:0000165">
    <property type="term" value="P:MAPK cascade"/>
    <property type="evidence" value="ECO:0000318"/>
    <property type="project" value="GO_Central"/>
</dbReference>
<evidence type="ECO:0000256" key="9">
    <source>
        <dbReference type="PROSITE-ProRule" id="PRU10141"/>
    </source>
</evidence>
<dbReference type="PANTHER" id="PTHR48016:SF17">
    <property type="entry name" value="MITOGEN-ACTIVATED PROTEIN KINASE KINASE KINASE YODA"/>
    <property type="match status" value="1"/>
</dbReference>
<dbReference type="EMBL" id="GL377583">
    <property type="protein sequence ID" value="EFJ26963.1"/>
    <property type="molecule type" value="Genomic_DNA"/>
</dbReference>
<sequence length="262" mass="29658">WKKGALIGSGSFGNVYVGFDSYIGRFCAIKEAMISCSDYRSQECCKQLRQEIAMLSRLRHPNIVQYYGSESMKDRLHIYLEFASGGSIQKLLHEYGAFEEPVIKSYARQIVCGLAYLHSKQTVHRDIKGANVLIDSDGNVKLADFGMAKHVTAKSFARSLKGSPYWMAPERSLTFFQILKSRCSGYDLSVDIWSLGCTVIEMAQARPPWSDYEAVPVLYKLATTLETPRVPDFLSDQAKDFLRLCLQRDPSHRPTASQLFFH</sequence>
<keyword evidence="12" id="KW-1185">Reference proteome</keyword>
<dbReference type="PIRSF" id="PIRSF000654">
    <property type="entry name" value="Integrin-linked_kinase"/>
    <property type="match status" value="1"/>
</dbReference>
<name>D8RLQ2_SELML</name>
<dbReference type="InterPro" id="IPR050538">
    <property type="entry name" value="MAP_kinase_kinase_kinase"/>
</dbReference>
<dbReference type="EC" id="2.7.11.25" evidence="2"/>
<dbReference type="Gene3D" id="1.10.510.10">
    <property type="entry name" value="Transferase(Phosphotransferase) domain 1"/>
    <property type="match status" value="1"/>
</dbReference>
<comment type="similarity">
    <text evidence="1">Belongs to the protein kinase superfamily. STE Ser/Thr protein kinase family. MAP kinase kinase kinase subfamily.</text>
</comment>
<dbReference type="InParanoid" id="D8RLQ2"/>
<protein>
    <recommendedName>
        <fullName evidence="2">mitogen-activated protein kinase kinase kinase</fullName>
        <ecNumber evidence="2">2.7.11.25</ecNumber>
    </recommendedName>
</protein>
<dbReference type="GO" id="GO:0005737">
    <property type="term" value="C:cytoplasm"/>
    <property type="evidence" value="ECO:0000318"/>
    <property type="project" value="GO_Central"/>
</dbReference>
<comment type="catalytic activity">
    <reaction evidence="8">
        <text>L-seryl-[protein] + ATP = O-phospho-L-seryl-[protein] + ADP + H(+)</text>
        <dbReference type="Rhea" id="RHEA:17989"/>
        <dbReference type="Rhea" id="RHEA-COMP:9863"/>
        <dbReference type="Rhea" id="RHEA-COMP:11604"/>
        <dbReference type="ChEBI" id="CHEBI:15378"/>
        <dbReference type="ChEBI" id="CHEBI:29999"/>
        <dbReference type="ChEBI" id="CHEBI:30616"/>
        <dbReference type="ChEBI" id="CHEBI:83421"/>
        <dbReference type="ChEBI" id="CHEBI:456216"/>
        <dbReference type="EC" id="2.7.11.25"/>
    </reaction>
</comment>
<evidence type="ECO:0000256" key="6">
    <source>
        <dbReference type="ARBA" id="ARBA00022840"/>
    </source>
</evidence>
<dbReference type="KEGG" id="smo:SELMODRAFT_55695"/>
<evidence type="ECO:0000313" key="11">
    <source>
        <dbReference type="EMBL" id="EFJ26963.1"/>
    </source>
</evidence>
<dbReference type="AlphaFoldDB" id="D8RLQ2"/>
<dbReference type="PROSITE" id="PS00107">
    <property type="entry name" value="PROTEIN_KINASE_ATP"/>
    <property type="match status" value="1"/>
</dbReference>
<reference evidence="11 12" key="1">
    <citation type="journal article" date="2011" name="Science">
        <title>The Selaginella genome identifies genetic changes associated with the evolution of vascular plants.</title>
        <authorList>
            <person name="Banks J.A."/>
            <person name="Nishiyama T."/>
            <person name="Hasebe M."/>
            <person name="Bowman J.L."/>
            <person name="Gribskov M."/>
            <person name="dePamphilis C."/>
            <person name="Albert V.A."/>
            <person name="Aono N."/>
            <person name="Aoyama T."/>
            <person name="Ambrose B.A."/>
            <person name="Ashton N.W."/>
            <person name="Axtell M.J."/>
            <person name="Barker E."/>
            <person name="Barker M.S."/>
            <person name="Bennetzen J.L."/>
            <person name="Bonawitz N.D."/>
            <person name="Chapple C."/>
            <person name="Cheng C."/>
            <person name="Correa L.G."/>
            <person name="Dacre M."/>
            <person name="DeBarry J."/>
            <person name="Dreyer I."/>
            <person name="Elias M."/>
            <person name="Engstrom E.M."/>
            <person name="Estelle M."/>
            <person name="Feng L."/>
            <person name="Finet C."/>
            <person name="Floyd S.K."/>
            <person name="Frommer W.B."/>
            <person name="Fujita T."/>
            <person name="Gramzow L."/>
            <person name="Gutensohn M."/>
            <person name="Harholt J."/>
            <person name="Hattori M."/>
            <person name="Heyl A."/>
            <person name="Hirai T."/>
            <person name="Hiwatashi Y."/>
            <person name="Ishikawa M."/>
            <person name="Iwata M."/>
            <person name="Karol K.G."/>
            <person name="Koehler B."/>
            <person name="Kolukisaoglu U."/>
            <person name="Kubo M."/>
            <person name="Kurata T."/>
            <person name="Lalonde S."/>
            <person name="Li K."/>
            <person name="Li Y."/>
            <person name="Litt A."/>
            <person name="Lyons E."/>
            <person name="Manning G."/>
            <person name="Maruyama T."/>
            <person name="Michael T.P."/>
            <person name="Mikami K."/>
            <person name="Miyazaki S."/>
            <person name="Morinaga S."/>
            <person name="Murata T."/>
            <person name="Mueller-Roeber B."/>
            <person name="Nelson D.R."/>
            <person name="Obara M."/>
            <person name="Oguri Y."/>
            <person name="Olmstead R.G."/>
            <person name="Onodera N."/>
            <person name="Petersen B.L."/>
            <person name="Pils B."/>
            <person name="Prigge M."/>
            <person name="Rensing S.A."/>
            <person name="Riano-Pachon D.M."/>
            <person name="Roberts A.W."/>
            <person name="Sato Y."/>
            <person name="Scheller H.V."/>
            <person name="Schulz B."/>
            <person name="Schulz C."/>
            <person name="Shakirov E.V."/>
            <person name="Shibagaki N."/>
            <person name="Shinohara N."/>
            <person name="Shippen D.E."/>
            <person name="Soerensen I."/>
            <person name="Sotooka R."/>
            <person name="Sugimoto N."/>
            <person name="Sugita M."/>
            <person name="Sumikawa N."/>
            <person name="Tanurdzic M."/>
            <person name="Theissen G."/>
            <person name="Ulvskov P."/>
            <person name="Wakazuki S."/>
            <person name="Weng J.K."/>
            <person name="Willats W.W."/>
            <person name="Wipf D."/>
            <person name="Wolf P.G."/>
            <person name="Yang L."/>
            <person name="Zimmer A.D."/>
            <person name="Zhu Q."/>
            <person name="Mitros T."/>
            <person name="Hellsten U."/>
            <person name="Loque D."/>
            <person name="Otillar R."/>
            <person name="Salamov A."/>
            <person name="Schmutz J."/>
            <person name="Shapiro H."/>
            <person name="Lindquist E."/>
            <person name="Lucas S."/>
            <person name="Rokhsar D."/>
            <person name="Grigoriev I.V."/>
        </authorList>
    </citation>
    <scope>NUCLEOTIDE SEQUENCE [LARGE SCALE GENOMIC DNA]</scope>
</reference>
<dbReference type="HOGENOM" id="CLU_000288_63_23_1"/>
<dbReference type="InterPro" id="IPR017441">
    <property type="entry name" value="Protein_kinase_ATP_BS"/>
</dbReference>
<dbReference type="Pfam" id="PF00069">
    <property type="entry name" value="Pkinase"/>
    <property type="match status" value="1"/>
</dbReference>
<evidence type="ECO:0000256" key="5">
    <source>
        <dbReference type="ARBA" id="ARBA00022777"/>
    </source>
</evidence>
<organism evidence="12">
    <name type="scientific">Selaginella moellendorffii</name>
    <name type="common">Spikemoss</name>
    <dbReference type="NCBI Taxonomy" id="88036"/>
    <lineage>
        <taxon>Eukaryota</taxon>
        <taxon>Viridiplantae</taxon>
        <taxon>Streptophyta</taxon>
        <taxon>Embryophyta</taxon>
        <taxon>Tracheophyta</taxon>
        <taxon>Lycopodiopsida</taxon>
        <taxon>Selaginellales</taxon>
        <taxon>Selaginellaceae</taxon>
        <taxon>Selaginella</taxon>
    </lineage>
</organism>
<dbReference type="GO" id="GO:0005524">
    <property type="term" value="F:ATP binding"/>
    <property type="evidence" value="ECO:0007669"/>
    <property type="project" value="UniProtKB-UniRule"/>
</dbReference>
<evidence type="ECO:0000256" key="8">
    <source>
        <dbReference type="ARBA" id="ARBA00048329"/>
    </source>
</evidence>
<evidence type="ECO:0000313" key="12">
    <source>
        <dbReference type="Proteomes" id="UP000001514"/>
    </source>
</evidence>
<comment type="catalytic activity">
    <reaction evidence="7">
        <text>L-threonyl-[protein] + ATP = O-phospho-L-threonyl-[protein] + ADP + H(+)</text>
        <dbReference type="Rhea" id="RHEA:46608"/>
        <dbReference type="Rhea" id="RHEA-COMP:11060"/>
        <dbReference type="Rhea" id="RHEA-COMP:11605"/>
        <dbReference type="ChEBI" id="CHEBI:15378"/>
        <dbReference type="ChEBI" id="CHEBI:30013"/>
        <dbReference type="ChEBI" id="CHEBI:30616"/>
        <dbReference type="ChEBI" id="CHEBI:61977"/>
        <dbReference type="ChEBI" id="CHEBI:456216"/>
        <dbReference type="EC" id="2.7.11.25"/>
    </reaction>
</comment>
<dbReference type="Proteomes" id="UP000001514">
    <property type="component" value="Unassembled WGS sequence"/>
</dbReference>
<dbReference type="InterPro" id="IPR011009">
    <property type="entry name" value="Kinase-like_dom_sf"/>
</dbReference>
<dbReference type="STRING" id="88036.D8RLQ2"/>
<feature type="binding site" evidence="9">
    <location>
        <position position="30"/>
    </location>
    <ligand>
        <name>ATP</name>
        <dbReference type="ChEBI" id="CHEBI:30616"/>
    </ligand>
</feature>